<proteinExistence type="predicted"/>
<evidence type="ECO:0000313" key="2">
    <source>
        <dbReference type="EMBL" id="KAF4370130.1"/>
    </source>
</evidence>
<feature type="region of interest" description="Disordered" evidence="1">
    <location>
        <begin position="128"/>
        <end position="171"/>
    </location>
</feature>
<accession>A0A7J6FK53</accession>
<name>A0A7J6FK53_CANSA</name>
<comment type="caution">
    <text evidence="2">The sequence shown here is derived from an EMBL/GenBank/DDBJ whole genome shotgun (WGS) entry which is preliminary data.</text>
</comment>
<feature type="compositionally biased region" description="Polar residues" evidence="1">
    <location>
        <begin position="160"/>
        <end position="171"/>
    </location>
</feature>
<dbReference type="AlphaFoldDB" id="A0A7J6FK53"/>
<sequence length="186" mass="20664">MILPGGRGSLLLSHRNRYHHHHHLHHDRRHAVVKFPVEELPDKNSIKSNNKKPPQRPKLGQHWASAAGHGMRAIFLDSAQKSCIGTGVFLPQIPHNNKKPACAPVLLPSRVVQALNLNVQALGLQISPRQADPKANRKSGSHNNNTNSGKHSKKTKEVTIPSSQCGVISQKRNSSPELFLPKEWTY</sequence>
<evidence type="ECO:0000313" key="3">
    <source>
        <dbReference type="Proteomes" id="UP000525078"/>
    </source>
</evidence>
<dbReference type="PANTHER" id="PTHR33356:SF13">
    <property type="entry name" value="DUF4005 DOMAIN-CONTAINING PROTEIN"/>
    <property type="match status" value="1"/>
</dbReference>
<gene>
    <name evidence="2" type="ORF">F8388_007271</name>
</gene>
<protein>
    <submittedName>
        <fullName evidence="2">Uncharacterized protein</fullName>
    </submittedName>
</protein>
<organism evidence="2 3">
    <name type="scientific">Cannabis sativa</name>
    <name type="common">Hemp</name>
    <name type="synonym">Marijuana</name>
    <dbReference type="NCBI Taxonomy" id="3483"/>
    <lineage>
        <taxon>Eukaryota</taxon>
        <taxon>Viridiplantae</taxon>
        <taxon>Streptophyta</taxon>
        <taxon>Embryophyta</taxon>
        <taxon>Tracheophyta</taxon>
        <taxon>Spermatophyta</taxon>
        <taxon>Magnoliopsida</taxon>
        <taxon>eudicotyledons</taxon>
        <taxon>Gunneridae</taxon>
        <taxon>Pentapetalae</taxon>
        <taxon>rosids</taxon>
        <taxon>fabids</taxon>
        <taxon>Rosales</taxon>
        <taxon>Cannabaceae</taxon>
        <taxon>Cannabis</taxon>
    </lineage>
</organism>
<reference evidence="2 3" key="1">
    <citation type="journal article" date="2020" name="bioRxiv">
        <title>Sequence and annotation of 42 cannabis genomes reveals extensive copy number variation in cannabinoid synthesis and pathogen resistance genes.</title>
        <authorList>
            <person name="Mckernan K.J."/>
            <person name="Helbert Y."/>
            <person name="Kane L.T."/>
            <person name="Ebling H."/>
            <person name="Zhang L."/>
            <person name="Liu B."/>
            <person name="Eaton Z."/>
            <person name="Mclaughlin S."/>
            <person name="Kingan S."/>
            <person name="Baybayan P."/>
            <person name="Concepcion G."/>
            <person name="Jordan M."/>
            <person name="Riva A."/>
            <person name="Barbazuk W."/>
            <person name="Harkins T."/>
        </authorList>
    </citation>
    <scope>NUCLEOTIDE SEQUENCE [LARGE SCALE GENOMIC DNA]</scope>
    <source>
        <strain evidence="3">cv. Jamaican Lion 4</strain>
        <tissue evidence="2">Leaf</tissue>
    </source>
</reference>
<evidence type="ECO:0000256" key="1">
    <source>
        <dbReference type="SAM" id="MobiDB-lite"/>
    </source>
</evidence>
<dbReference type="EMBL" id="JAATIP010000119">
    <property type="protein sequence ID" value="KAF4370130.1"/>
    <property type="molecule type" value="Genomic_DNA"/>
</dbReference>
<dbReference type="Proteomes" id="UP000525078">
    <property type="component" value="Unassembled WGS sequence"/>
</dbReference>
<dbReference type="PANTHER" id="PTHR33356">
    <property type="entry name" value="TIP41-LIKE PROTEIN"/>
    <property type="match status" value="1"/>
</dbReference>
<feature type="region of interest" description="Disordered" evidence="1">
    <location>
        <begin position="40"/>
        <end position="61"/>
    </location>
</feature>